<dbReference type="Proteomes" id="UP000591131">
    <property type="component" value="Unassembled WGS sequence"/>
</dbReference>
<dbReference type="GO" id="GO:0005096">
    <property type="term" value="F:GTPase activator activity"/>
    <property type="evidence" value="ECO:0007669"/>
    <property type="project" value="InterPro"/>
</dbReference>
<reference evidence="3 4" key="1">
    <citation type="submission" date="2020-04" db="EMBL/GenBank/DDBJ databases">
        <title>Perkinsus chesapeaki whole genome sequence.</title>
        <authorList>
            <person name="Bogema D.R."/>
        </authorList>
    </citation>
    <scope>NUCLEOTIDE SEQUENCE [LARGE SCALE GENOMIC DNA]</scope>
    <source>
        <strain evidence="3">ATCC PRA-425</strain>
    </source>
</reference>
<name>A0A7J6LI13_PERCH</name>
<dbReference type="EMBL" id="JAAPAO010000474">
    <property type="protein sequence ID" value="KAF4658914.1"/>
    <property type="molecule type" value="Genomic_DNA"/>
</dbReference>
<dbReference type="SMART" id="SM00673">
    <property type="entry name" value="CARP"/>
    <property type="match status" value="1"/>
</dbReference>
<dbReference type="GO" id="GO:0000166">
    <property type="term" value="F:nucleotide binding"/>
    <property type="evidence" value="ECO:0007669"/>
    <property type="project" value="UniProtKB-KW"/>
</dbReference>
<dbReference type="InterPro" id="IPR016098">
    <property type="entry name" value="CAP/MinC_C"/>
</dbReference>
<evidence type="ECO:0000313" key="4">
    <source>
        <dbReference type="Proteomes" id="UP000591131"/>
    </source>
</evidence>
<feature type="domain" description="CARP motif" evidence="2">
    <location>
        <begin position="38"/>
        <end position="77"/>
    </location>
</feature>
<protein>
    <recommendedName>
        <fullName evidence="2">CARP motif domain-containing protein</fullName>
    </recommendedName>
</protein>
<evidence type="ECO:0000313" key="3">
    <source>
        <dbReference type="EMBL" id="KAF4658914.1"/>
    </source>
</evidence>
<dbReference type="Gene3D" id="2.160.20.70">
    <property type="match status" value="2"/>
</dbReference>
<dbReference type="Pfam" id="PF07986">
    <property type="entry name" value="TBCC"/>
    <property type="match status" value="1"/>
</dbReference>
<keyword evidence="4" id="KW-1185">Reference proteome</keyword>
<dbReference type="GO" id="GO:0006892">
    <property type="term" value="P:post-Golgi vesicle-mediated transport"/>
    <property type="evidence" value="ECO:0007669"/>
    <property type="project" value="TreeGrafter"/>
</dbReference>
<dbReference type="PANTHER" id="PTHR15440:SF0">
    <property type="entry name" value="PROTEIN XRP2"/>
    <property type="match status" value="1"/>
</dbReference>
<dbReference type="OrthoDB" id="194775at2759"/>
<organism evidence="3 4">
    <name type="scientific">Perkinsus chesapeaki</name>
    <name type="common">Clam parasite</name>
    <name type="synonym">Perkinsus andrewsi</name>
    <dbReference type="NCBI Taxonomy" id="330153"/>
    <lineage>
        <taxon>Eukaryota</taxon>
        <taxon>Sar</taxon>
        <taxon>Alveolata</taxon>
        <taxon>Perkinsozoa</taxon>
        <taxon>Perkinsea</taxon>
        <taxon>Perkinsida</taxon>
        <taxon>Perkinsidae</taxon>
        <taxon>Perkinsus</taxon>
    </lineage>
</organism>
<sequence length="263" mass="29366">MSASKPDPRDFVIAGKKDEKIMRKPGQIRGYDFSVESCERCQIYLVDNVSQIFIDDCKDCTNCDILLQIPGHPIVESSMDMLFGPLTLPRAIEDLLAKLMSEAGLTVTDNEWKNVFDFSKGQEPFPSDRHWREMSEQEVQERFHASWVTDVGGCLGIDNASPGEESEIEVELEEVETSSESSVGSSVGVEEGTLDAKDLCEKILTGYEVDKNDVRKIFAIPLTQGDKDIEELLLCLRFVRPGSANARSWMNRSDGAASLIRPH</sequence>
<dbReference type="PANTHER" id="PTHR15440">
    <property type="entry name" value="XRP2 PROTEIN"/>
    <property type="match status" value="1"/>
</dbReference>
<evidence type="ECO:0000256" key="1">
    <source>
        <dbReference type="ARBA" id="ARBA00022741"/>
    </source>
</evidence>
<dbReference type="AlphaFoldDB" id="A0A7J6LI13"/>
<evidence type="ECO:0000259" key="2">
    <source>
        <dbReference type="SMART" id="SM00673"/>
    </source>
</evidence>
<dbReference type="GO" id="GO:0005929">
    <property type="term" value="C:cilium"/>
    <property type="evidence" value="ECO:0007669"/>
    <property type="project" value="TreeGrafter"/>
</dbReference>
<comment type="caution">
    <text evidence="3">The sequence shown here is derived from an EMBL/GenBank/DDBJ whole genome shotgun (WGS) entry which is preliminary data.</text>
</comment>
<dbReference type="InterPro" id="IPR039093">
    <property type="entry name" value="XRP2"/>
</dbReference>
<dbReference type="GO" id="GO:1990075">
    <property type="term" value="C:periciliary membrane compartment"/>
    <property type="evidence" value="ECO:0007669"/>
    <property type="project" value="TreeGrafter"/>
</dbReference>
<dbReference type="InterPro" id="IPR006599">
    <property type="entry name" value="CARP_motif"/>
</dbReference>
<keyword evidence="1" id="KW-0547">Nucleotide-binding</keyword>
<accession>A0A7J6LI13</accession>
<gene>
    <name evidence="3" type="ORF">FOL47_007788</name>
</gene>
<dbReference type="InterPro" id="IPR012945">
    <property type="entry name" value="Tubulin-bd_cofactor_C_dom"/>
</dbReference>
<proteinExistence type="predicted"/>